<comment type="caution">
    <text evidence="10">The sequence shown here is derived from an EMBL/GenBank/DDBJ whole genome shotgun (WGS) entry which is preliminary data.</text>
</comment>
<evidence type="ECO:0000256" key="1">
    <source>
        <dbReference type="ARBA" id="ARBA00004651"/>
    </source>
</evidence>
<feature type="region of interest" description="Disordered" evidence="7">
    <location>
        <begin position="505"/>
        <end position="526"/>
    </location>
</feature>
<dbReference type="Gene3D" id="1.20.1250.20">
    <property type="entry name" value="MFS general substrate transporter like domains"/>
    <property type="match status" value="1"/>
</dbReference>
<feature type="compositionally biased region" description="Basic and acidic residues" evidence="7">
    <location>
        <begin position="516"/>
        <end position="526"/>
    </location>
</feature>
<feature type="transmembrane region" description="Helical" evidence="8">
    <location>
        <begin position="406"/>
        <end position="425"/>
    </location>
</feature>
<dbReference type="InterPro" id="IPR020846">
    <property type="entry name" value="MFS_dom"/>
</dbReference>
<dbReference type="SUPFAM" id="SSF103473">
    <property type="entry name" value="MFS general substrate transporter"/>
    <property type="match status" value="1"/>
</dbReference>
<dbReference type="GO" id="GO:0022857">
    <property type="term" value="F:transmembrane transporter activity"/>
    <property type="evidence" value="ECO:0007669"/>
    <property type="project" value="InterPro"/>
</dbReference>
<dbReference type="AlphaFoldDB" id="A0A7W8VC91"/>
<keyword evidence="5 8" id="KW-1133">Transmembrane helix</keyword>
<sequence>MQKTAPARAGRREWLGLGVLALPTVVLSMDLTVLHLAAPSLSADLGPTGPQLLWILDVYGFMVAGFLLVMGNLGDRIGRRRLLLIGSAAFAAASVLAAFAPTAETLIAARALLGVAGATLMPSTLALLTDLFRDPAQRTFAIAVWMTCFTAGEAVGPLVGGVMLEFFWWGSIFLIGVPVMVLLLAVGPFLLPEQADRLTGRLDVAGAALLVAAVLPLVYGIKSFASSGPLLQAAAWSAAGLAVGALFVRRQLRISDPLMDLRLFRLPAFSAGLGAQFLAVVAMAGTQLLVVQYLQAVLGLSPLQAGLCAVPSIVLGIAATLGAPRLVRRVRPAVVVAAGLAAASGGAAVVAATAPQADLVWTLAGFTVLYVGVTPTLALTTDLIVGSAPARRAGMASSVAESGGEFGLAGGMAFLGAAAMAVYQAGLAGSAPEGVAAGDLEAAGETVGGGVEAARGLSGELGTALLDAVRSSFADGLQAAAAAGAVLLALAAALALGFLRGAPPTGTARAAQDAPEGERKAVPAEG</sequence>
<feature type="transmembrane region" description="Helical" evidence="8">
    <location>
        <begin position="107"/>
        <end position="128"/>
    </location>
</feature>
<feature type="transmembrane region" description="Helical" evidence="8">
    <location>
        <begin position="52"/>
        <end position="70"/>
    </location>
</feature>
<feature type="transmembrane region" description="Helical" evidence="8">
    <location>
        <begin position="333"/>
        <end position="354"/>
    </location>
</feature>
<evidence type="ECO:0000313" key="10">
    <source>
        <dbReference type="EMBL" id="MBB5431201.1"/>
    </source>
</evidence>
<comment type="subcellular location">
    <subcellularLocation>
        <location evidence="1">Cell membrane</location>
        <topology evidence="1">Multi-pass membrane protein</topology>
    </subcellularLocation>
</comment>
<dbReference type="InterPro" id="IPR036259">
    <property type="entry name" value="MFS_trans_sf"/>
</dbReference>
<feature type="transmembrane region" description="Helical" evidence="8">
    <location>
        <begin position="479"/>
        <end position="499"/>
    </location>
</feature>
<evidence type="ECO:0000256" key="2">
    <source>
        <dbReference type="ARBA" id="ARBA00022448"/>
    </source>
</evidence>
<accession>A0A7W8VC91</accession>
<dbReference type="InterPro" id="IPR011701">
    <property type="entry name" value="MFS"/>
</dbReference>
<feature type="domain" description="Major facilitator superfamily (MFS) profile" evidence="9">
    <location>
        <begin position="16"/>
        <end position="503"/>
    </location>
</feature>
<evidence type="ECO:0000259" key="9">
    <source>
        <dbReference type="PROSITE" id="PS50850"/>
    </source>
</evidence>
<dbReference type="PROSITE" id="PS50850">
    <property type="entry name" value="MFS"/>
    <property type="match status" value="1"/>
</dbReference>
<feature type="transmembrane region" description="Helical" evidence="8">
    <location>
        <begin position="227"/>
        <end position="248"/>
    </location>
</feature>
<feature type="transmembrane region" description="Helical" evidence="8">
    <location>
        <begin position="166"/>
        <end position="190"/>
    </location>
</feature>
<name>A0A7W8VC91_9ACTN</name>
<keyword evidence="4 8" id="KW-0812">Transmembrane</keyword>
<feature type="transmembrane region" description="Helical" evidence="8">
    <location>
        <begin position="303"/>
        <end position="321"/>
    </location>
</feature>
<dbReference type="GO" id="GO:0005886">
    <property type="term" value="C:plasma membrane"/>
    <property type="evidence" value="ECO:0007669"/>
    <property type="project" value="UniProtKB-SubCell"/>
</dbReference>
<protein>
    <submittedName>
        <fullName evidence="10">DHA2 family multidrug resistance protein-like MFS transporter</fullName>
    </submittedName>
</protein>
<evidence type="ECO:0000256" key="6">
    <source>
        <dbReference type="ARBA" id="ARBA00023136"/>
    </source>
</evidence>
<reference evidence="10 11" key="1">
    <citation type="submission" date="2020-08" db="EMBL/GenBank/DDBJ databases">
        <title>Sequencing the genomes of 1000 actinobacteria strains.</title>
        <authorList>
            <person name="Klenk H.-P."/>
        </authorList>
    </citation>
    <scope>NUCLEOTIDE SEQUENCE [LARGE SCALE GENOMIC DNA]</scope>
    <source>
        <strain evidence="10 11">DSM 44551</strain>
    </source>
</reference>
<gene>
    <name evidence="10" type="ORF">HDA36_001285</name>
</gene>
<evidence type="ECO:0000256" key="5">
    <source>
        <dbReference type="ARBA" id="ARBA00022989"/>
    </source>
</evidence>
<proteinExistence type="predicted"/>
<evidence type="ECO:0000256" key="7">
    <source>
        <dbReference type="SAM" id="MobiDB-lite"/>
    </source>
</evidence>
<evidence type="ECO:0000256" key="3">
    <source>
        <dbReference type="ARBA" id="ARBA00022475"/>
    </source>
</evidence>
<evidence type="ECO:0000256" key="4">
    <source>
        <dbReference type="ARBA" id="ARBA00022692"/>
    </source>
</evidence>
<dbReference type="RefSeq" id="WP_221331479.1">
    <property type="nucleotide sequence ID" value="NZ_JACHDB010000001.1"/>
</dbReference>
<keyword evidence="6 8" id="KW-0472">Membrane</keyword>
<feature type="transmembrane region" description="Helical" evidence="8">
    <location>
        <begin position="140"/>
        <end position="160"/>
    </location>
</feature>
<organism evidence="10 11">
    <name type="scientific">Nocardiopsis composta</name>
    <dbReference type="NCBI Taxonomy" id="157465"/>
    <lineage>
        <taxon>Bacteria</taxon>
        <taxon>Bacillati</taxon>
        <taxon>Actinomycetota</taxon>
        <taxon>Actinomycetes</taxon>
        <taxon>Streptosporangiales</taxon>
        <taxon>Nocardiopsidaceae</taxon>
        <taxon>Nocardiopsis</taxon>
    </lineage>
</organism>
<dbReference type="Gene3D" id="1.20.1720.10">
    <property type="entry name" value="Multidrug resistance protein D"/>
    <property type="match status" value="1"/>
</dbReference>
<dbReference type="Pfam" id="PF07690">
    <property type="entry name" value="MFS_1"/>
    <property type="match status" value="1"/>
</dbReference>
<evidence type="ECO:0000256" key="8">
    <source>
        <dbReference type="SAM" id="Phobius"/>
    </source>
</evidence>
<feature type="transmembrane region" description="Helical" evidence="8">
    <location>
        <begin position="360"/>
        <end position="385"/>
    </location>
</feature>
<dbReference type="Proteomes" id="UP000572635">
    <property type="component" value="Unassembled WGS sequence"/>
</dbReference>
<feature type="transmembrane region" description="Helical" evidence="8">
    <location>
        <begin position="82"/>
        <end position="101"/>
    </location>
</feature>
<dbReference type="CDD" id="cd17321">
    <property type="entry name" value="MFS_MMR_MDR_like"/>
    <property type="match status" value="1"/>
</dbReference>
<evidence type="ECO:0000313" key="11">
    <source>
        <dbReference type="Proteomes" id="UP000572635"/>
    </source>
</evidence>
<keyword evidence="3" id="KW-1003">Cell membrane</keyword>
<dbReference type="EMBL" id="JACHDB010000001">
    <property type="protein sequence ID" value="MBB5431201.1"/>
    <property type="molecule type" value="Genomic_DNA"/>
</dbReference>
<keyword evidence="2" id="KW-0813">Transport</keyword>
<dbReference type="PANTHER" id="PTHR42718">
    <property type="entry name" value="MAJOR FACILITATOR SUPERFAMILY MULTIDRUG TRANSPORTER MFSC"/>
    <property type="match status" value="1"/>
</dbReference>
<feature type="transmembrane region" description="Helical" evidence="8">
    <location>
        <begin position="269"/>
        <end position="291"/>
    </location>
</feature>
<feature type="transmembrane region" description="Helical" evidence="8">
    <location>
        <begin position="202"/>
        <end position="221"/>
    </location>
</feature>
<dbReference type="PANTHER" id="PTHR42718:SF47">
    <property type="entry name" value="METHYL VIOLOGEN RESISTANCE PROTEIN SMVA"/>
    <property type="match status" value="1"/>
</dbReference>
<keyword evidence="11" id="KW-1185">Reference proteome</keyword>